<evidence type="ECO:0000313" key="1">
    <source>
        <dbReference type="EMBL" id="MEV0706692.1"/>
    </source>
</evidence>
<evidence type="ECO:0008006" key="3">
    <source>
        <dbReference type="Google" id="ProtNLM"/>
    </source>
</evidence>
<protein>
    <recommendedName>
        <fullName evidence="3">YbaB/EbfC family DNA-binding protein</fullName>
    </recommendedName>
</protein>
<dbReference type="EMBL" id="JBFAKC010000002">
    <property type="protein sequence ID" value="MEV0706692.1"/>
    <property type="molecule type" value="Genomic_DNA"/>
</dbReference>
<accession>A0ABV3FMQ9</accession>
<dbReference type="InterPro" id="IPR036894">
    <property type="entry name" value="YbaB-like_sf"/>
</dbReference>
<sequence>MHPNSGDIDPITSQMHAVRQALMVDQATAGRYGVAVDVSADGTLQAVRIDESVTPHGVALGNLITKLAQEALEQARVIVRERIDNLCADPRIAAAVESIEIASERPYLVPSAKRSAPIQDDDLTEEELIELNQRRNASFFRNA</sequence>
<dbReference type="RefSeq" id="WP_357780093.1">
    <property type="nucleotide sequence ID" value="NZ_JBFAKC010000002.1"/>
</dbReference>
<comment type="caution">
    <text evidence="1">The sequence shown here is derived from an EMBL/GenBank/DDBJ whole genome shotgun (WGS) entry which is preliminary data.</text>
</comment>
<dbReference type="Proteomes" id="UP001551695">
    <property type="component" value="Unassembled WGS sequence"/>
</dbReference>
<keyword evidence="2" id="KW-1185">Reference proteome</keyword>
<reference evidence="1 2" key="1">
    <citation type="submission" date="2024-06" db="EMBL/GenBank/DDBJ databases">
        <title>The Natural Products Discovery Center: Release of the First 8490 Sequenced Strains for Exploring Actinobacteria Biosynthetic Diversity.</title>
        <authorList>
            <person name="Kalkreuter E."/>
            <person name="Kautsar S.A."/>
            <person name="Yang D."/>
            <person name="Bader C.D."/>
            <person name="Teijaro C.N."/>
            <person name="Fluegel L."/>
            <person name="Davis C.M."/>
            <person name="Simpson J.R."/>
            <person name="Lauterbach L."/>
            <person name="Steele A.D."/>
            <person name="Gui C."/>
            <person name="Meng S."/>
            <person name="Li G."/>
            <person name="Viehrig K."/>
            <person name="Ye F."/>
            <person name="Su P."/>
            <person name="Kiefer A.F."/>
            <person name="Nichols A."/>
            <person name="Cepeda A.J."/>
            <person name="Yan W."/>
            <person name="Fan B."/>
            <person name="Jiang Y."/>
            <person name="Adhikari A."/>
            <person name="Zheng C.-J."/>
            <person name="Schuster L."/>
            <person name="Cowan T.M."/>
            <person name="Smanski M.J."/>
            <person name="Chevrette M.G."/>
            <person name="De Carvalho L.P.S."/>
            <person name="Shen B."/>
        </authorList>
    </citation>
    <scope>NUCLEOTIDE SEQUENCE [LARGE SCALE GENOMIC DNA]</scope>
    <source>
        <strain evidence="1 2">NPDC050403</strain>
    </source>
</reference>
<organism evidence="1 2">
    <name type="scientific">Nocardia aurea</name>
    <dbReference type="NCBI Taxonomy" id="2144174"/>
    <lineage>
        <taxon>Bacteria</taxon>
        <taxon>Bacillati</taxon>
        <taxon>Actinomycetota</taxon>
        <taxon>Actinomycetes</taxon>
        <taxon>Mycobacteriales</taxon>
        <taxon>Nocardiaceae</taxon>
        <taxon>Nocardia</taxon>
    </lineage>
</organism>
<gene>
    <name evidence="1" type="ORF">AB0I48_03925</name>
</gene>
<dbReference type="Gene3D" id="3.30.1310.10">
    <property type="entry name" value="Nucleoid-associated protein YbaB-like domain"/>
    <property type="match status" value="1"/>
</dbReference>
<evidence type="ECO:0000313" key="2">
    <source>
        <dbReference type="Proteomes" id="UP001551695"/>
    </source>
</evidence>
<proteinExistence type="predicted"/>
<name>A0ABV3FMQ9_9NOCA</name>